<dbReference type="STRING" id="1079859.SAMN04515674_12129"/>
<name>A0A1I5YS90_9BACT</name>
<evidence type="ECO:0000313" key="2">
    <source>
        <dbReference type="Proteomes" id="UP000199306"/>
    </source>
</evidence>
<organism evidence="1 2">
    <name type="scientific">Pseudarcicella hirudinis</name>
    <dbReference type="NCBI Taxonomy" id="1079859"/>
    <lineage>
        <taxon>Bacteria</taxon>
        <taxon>Pseudomonadati</taxon>
        <taxon>Bacteroidota</taxon>
        <taxon>Cytophagia</taxon>
        <taxon>Cytophagales</taxon>
        <taxon>Flectobacillaceae</taxon>
        <taxon>Pseudarcicella</taxon>
    </lineage>
</organism>
<dbReference type="AlphaFoldDB" id="A0A1I5YS90"/>
<dbReference type="Proteomes" id="UP000199306">
    <property type="component" value="Unassembled WGS sequence"/>
</dbReference>
<gene>
    <name evidence="1" type="ORF">SAMN04515674_12129</name>
</gene>
<dbReference type="EMBL" id="FOXH01000021">
    <property type="protein sequence ID" value="SFQ47069.1"/>
    <property type="molecule type" value="Genomic_DNA"/>
</dbReference>
<evidence type="ECO:0000313" key="1">
    <source>
        <dbReference type="EMBL" id="SFQ47069.1"/>
    </source>
</evidence>
<protein>
    <submittedName>
        <fullName evidence="1">Uncharacterized protein</fullName>
    </submittedName>
</protein>
<reference evidence="1 2" key="1">
    <citation type="submission" date="2016-10" db="EMBL/GenBank/DDBJ databases">
        <authorList>
            <person name="de Groot N.N."/>
        </authorList>
    </citation>
    <scope>NUCLEOTIDE SEQUENCE [LARGE SCALE GENOMIC DNA]</scope>
    <source>
        <strain evidence="2">E92,LMG 26720,CCM 7988</strain>
    </source>
</reference>
<keyword evidence="2" id="KW-1185">Reference proteome</keyword>
<accession>A0A1I5YS90</accession>
<proteinExistence type="predicted"/>
<sequence>MIELHLNNDRRKRNWTAPEFFFQKIYNSHRKWSDKSDNGLIRGEKLWRCQNVFRVIMCLFAGKMFN</sequence>